<comment type="caution">
    <text evidence="2">The sequence shown here is derived from an EMBL/GenBank/DDBJ whole genome shotgun (WGS) entry which is preliminary data.</text>
</comment>
<gene>
    <name evidence="2" type="ORF">HNR10_005216</name>
</gene>
<organism evidence="2 3">
    <name type="scientific">Nocardiopsis aegyptia</name>
    <dbReference type="NCBI Taxonomy" id="220378"/>
    <lineage>
        <taxon>Bacteria</taxon>
        <taxon>Bacillati</taxon>
        <taxon>Actinomycetota</taxon>
        <taxon>Actinomycetes</taxon>
        <taxon>Streptosporangiales</taxon>
        <taxon>Nocardiopsidaceae</taxon>
        <taxon>Nocardiopsis</taxon>
    </lineage>
</organism>
<dbReference type="Proteomes" id="UP000572051">
    <property type="component" value="Unassembled WGS sequence"/>
</dbReference>
<reference evidence="2 3" key="1">
    <citation type="submission" date="2020-07" db="EMBL/GenBank/DDBJ databases">
        <title>Sequencing the genomes of 1000 actinobacteria strains.</title>
        <authorList>
            <person name="Klenk H.-P."/>
        </authorList>
    </citation>
    <scope>NUCLEOTIDE SEQUENCE [LARGE SCALE GENOMIC DNA]</scope>
    <source>
        <strain evidence="2 3">DSM 44442</strain>
    </source>
</reference>
<feature type="compositionally biased region" description="Gly residues" evidence="1">
    <location>
        <begin position="393"/>
        <end position="412"/>
    </location>
</feature>
<evidence type="ECO:0000256" key="1">
    <source>
        <dbReference type="SAM" id="MobiDB-lite"/>
    </source>
</evidence>
<keyword evidence="3" id="KW-1185">Reference proteome</keyword>
<evidence type="ECO:0008006" key="4">
    <source>
        <dbReference type="Google" id="ProtNLM"/>
    </source>
</evidence>
<accession>A0A7Z0JDC9</accession>
<protein>
    <recommendedName>
        <fullName evidence="4">UDP-N-acetylmuramyl pentapeptide phosphotransferase/UDP-N-acetylglucosamine-1-phosphate transferase</fullName>
    </recommendedName>
</protein>
<evidence type="ECO:0000313" key="2">
    <source>
        <dbReference type="EMBL" id="NYJ37335.1"/>
    </source>
</evidence>
<dbReference type="AlphaFoldDB" id="A0A7Z0JDC9"/>
<name>A0A7Z0JDC9_9ACTN</name>
<evidence type="ECO:0000313" key="3">
    <source>
        <dbReference type="Proteomes" id="UP000572051"/>
    </source>
</evidence>
<dbReference type="EMBL" id="JACCFS010000001">
    <property type="protein sequence ID" value="NYJ37335.1"/>
    <property type="molecule type" value="Genomic_DNA"/>
</dbReference>
<proteinExistence type="predicted"/>
<feature type="region of interest" description="Disordered" evidence="1">
    <location>
        <begin position="295"/>
        <end position="412"/>
    </location>
</feature>
<feature type="compositionally biased region" description="Gly residues" evidence="1">
    <location>
        <begin position="364"/>
        <end position="373"/>
    </location>
</feature>
<sequence>MIGHAIRLLGAGTGRPRRGGYALQGLAGAVLGAVAARTAYTLLTRPGPETTGPAAAPGGDPGRDRWLRSNFRGRSVTLQEGPALASGVCAASLFTPGLAPRVRAASALAAAGAAAFGAYDDLAGSVRARGLRGHLGALARGRVTTGAVKVLGIGVTGVAAAALLRRPFVDTVLDGALIAASANLVNLFDLRPGRAAKVCLIAAAPALASPAAPLLGPVVGAAAVLLPDDLAERSMLGDTGANALGAALGVAAVARAPRPVRLALLGGAVALTLASERVSFSRCIDRVPALRRLDQWGRSAPESPIGDAGGQHTDRTDPTPVESGHTGRDRGQGSSVPEQVRREGVQGSSAGERLGRSAPEAPIGAGGGRGPRGSGSTPVEGGRLGRDGDSGALPGGRAGRSGSGASAEGGGG</sequence>